<name>A0A9D1XPH4_9BACT</name>
<dbReference type="InterPro" id="IPR018490">
    <property type="entry name" value="cNMP-bd_dom_sf"/>
</dbReference>
<dbReference type="InterPro" id="IPR000595">
    <property type="entry name" value="cNMP-bd_dom"/>
</dbReference>
<dbReference type="SUPFAM" id="SSF51206">
    <property type="entry name" value="cAMP-binding domain-like"/>
    <property type="match status" value="1"/>
</dbReference>
<evidence type="ECO:0000313" key="3">
    <source>
        <dbReference type="Proteomes" id="UP000823847"/>
    </source>
</evidence>
<evidence type="ECO:0000313" key="2">
    <source>
        <dbReference type="EMBL" id="HIX85178.1"/>
    </source>
</evidence>
<comment type="caution">
    <text evidence="2">The sequence shown here is derived from an EMBL/GenBank/DDBJ whole genome shotgun (WGS) entry which is preliminary data.</text>
</comment>
<reference evidence="2" key="1">
    <citation type="journal article" date="2021" name="PeerJ">
        <title>Extensive microbial diversity within the chicken gut microbiome revealed by metagenomics and culture.</title>
        <authorList>
            <person name="Gilroy R."/>
            <person name="Ravi A."/>
            <person name="Getino M."/>
            <person name="Pursley I."/>
            <person name="Horton D.L."/>
            <person name="Alikhan N.F."/>
            <person name="Baker D."/>
            <person name="Gharbi K."/>
            <person name="Hall N."/>
            <person name="Watson M."/>
            <person name="Adriaenssens E.M."/>
            <person name="Foster-Nyarko E."/>
            <person name="Jarju S."/>
            <person name="Secka A."/>
            <person name="Antonio M."/>
            <person name="Oren A."/>
            <person name="Chaudhuri R.R."/>
            <person name="La Ragione R."/>
            <person name="Hildebrand F."/>
            <person name="Pallen M.J."/>
        </authorList>
    </citation>
    <scope>NUCLEOTIDE SEQUENCE</scope>
    <source>
        <strain evidence="2">ChiHecec2B26-12326</strain>
    </source>
</reference>
<dbReference type="Gene3D" id="2.60.120.10">
    <property type="entry name" value="Jelly Rolls"/>
    <property type="match status" value="1"/>
</dbReference>
<dbReference type="AlphaFoldDB" id="A0A9D1XPH4"/>
<reference evidence="2" key="2">
    <citation type="submission" date="2021-04" db="EMBL/GenBank/DDBJ databases">
        <authorList>
            <person name="Gilroy R."/>
        </authorList>
    </citation>
    <scope>NUCLEOTIDE SEQUENCE</scope>
    <source>
        <strain evidence="2">ChiHecec2B26-12326</strain>
    </source>
</reference>
<evidence type="ECO:0000259" key="1">
    <source>
        <dbReference type="Pfam" id="PF00027"/>
    </source>
</evidence>
<accession>A0A9D1XPH4</accession>
<protein>
    <submittedName>
        <fullName evidence="2">Crp/Fnr family transcriptional regulator</fullName>
    </submittedName>
</protein>
<organism evidence="2 3">
    <name type="scientific">Candidatus Parabacteroides intestinigallinarum</name>
    <dbReference type="NCBI Taxonomy" id="2838722"/>
    <lineage>
        <taxon>Bacteria</taxon>
        <taxon>Pseudomonadati</taxon>
        <taxon>Bacteroidota</taxon>
        <taxon>Bacteroidia</taxon>
        <taxon>Bacteroidales</taxon>
        <taxon>Tannerellaceae</taxon>
        <taxon>Parabacteroides</taxon>
    </lineage>
</organism>
<sequence length="193" mass="22587">MDTTIYVARRIAAQAEMDDEGLIDRLASILVRTELRKGAMFLEEGQVCTQLGYVYRGMVRQFYYKNKRDLTEHFACEDAVFICIESFLRQQPTRLMVEVLENTVIYGIPHDPLLALCAEDYDMEVLYRRLLENSLILSQHKADFFRFETANERYARLLREQPEIVRRAPLSHIASYLLMTPETLSRVRANVQL</sequence>
<proteinExistence type="predicted"/>
<dbReference type="EMBL" id="DXEN01000007">
    <property type="protein sequence ID" value="HIX85178.1"/>
    <property type="molecule type" value="Genomic_DNA"/>
</dbReference>
<dbReference type="Pfam" id="PF00027">
    <property type="entry name" value="cNMP_binding"/>
    <property type="match status" value="1"/>
</dbReference>
<dbReference type="Proteomes" id="UP000823847">
    <property type="component" value="Unassembled WGS sequence"/>
</dbReference>
<gene>
    <name evidence="2" type="ORF">H9848_01010</name>
</gene>
<dbReference type="InterPro" id="IPR014710">
    <property type="entry name" value="RmlC-like_jellyroll"/>
</dbReference>
<feature type="domain" description="Cyclic nucleotide-binding" evidence="1">
    <location>
        <begin position="33"/>
        <end position="120"/>
    </location>
</feature>